<dbReference type="PANTHER" id="PTHR22751">
    <property type="entry name" value="G-PROTEIN COUPLED RECEPTOR-RELATED"/>
    <property type="match status" value="1"/>
</dbReference>
<reference evidence="3" key="1">
    <citation type="submission" date="2016-11" db="UniProtKB">
        <authorList>
            <consortium name="WormBaseParasite"/>
        </authorList>
    </citation>
    <scope>IDENTIFICATION</scope>
</reference>
<evidence type="ECO:0000256" key="1">
    <source>
        <dbReference type="SAM" id="Phobius"/>
    </source>
</evidence>
<dbReference type="Pfam" id="PF10324">
    <property type="entry name" value="7TM_GPCR_Srw"/>
    <property type="match status" value="1"/>
</dbReference>
<name>A0A1I7UJA4_9PELO</name>
<feature type="transmembrane region" description="Helical" evidence="1">
    <location>
        <begin position="75"/>
        <end position="98"/>
    </location>
</feature>
<dbReference type="Proteomes" id="UP000095282">
    <property type="component" value="Unplaced"/>
</dbReference>
<proteinExistence type="predicted"/>
<dbReference type="eggNOG" id="ENOG502TFWC">
    <property type="taxonomic scope" value="Eukaryota"/>
</dbReference>
<evidence type="ECO:0000313" key="2">
    <source>
        <dbReference type="Proteomes" id="UP000095282"/>
    </source>
</evidence>
<accession>A0A1I7UJA4</accession>
<dbReference type="STRING" id="1561998.A0A1I7UJA4"/>
<dbReference type="AlphaFoldDB" id="A0A1I7UJA4"/>
<feature type="transmembrane region" description="Helical" evidence="1">
    <location>
        <begin position="185"/>
        <end position="209"/>
    </location>
</feature>
<dbReference type="InterPro" id="IPR019427">
    <property type="entry name" value="7TM_GPCR_serpentine_rcpt_Srw"/>
</dbReference>
<feature type="transmembrane region" description="Helical" evidence="1">
    <location>
        <begin position="221"/>
        <end position="247"/>
    </location>
</feature>
<keyword evidence="2" id="KW-1185">Reference proteome</keyword>
<organism evidence="2 3">
    <name type="scientific">Caenorhabditis tropicalis</name>
    <dbReference type="NCBI Taxonomy" id="1561998"/>
    <lineage>
        <taxon>Eukaryota</taxon>
        <taxon>Metazoa</taxon>
        <taxon>Ecdysozoa</taxon>
        <taxon>Nematoda</taxon>
        <taxon>Chromadorea</taxon>
        <taxon>Rhabditida</taxon>
        <taxon>Rhabditina</taxon>
        <taxon>Rhabditomorpha</taxon>
        <taxon>Rhabditoidea</taxon>
        <taxon>Rhabditidae</taxon>
        <taxon>Peloderinae</taxon>
        <taxon>Caenorhabditis</taxon>
    </lineage>
</organism>
<dbReference type="PANTHER" id="PTHR22751:SF166">
    <property type="entry name" value="G-PROTEIN COUPLED RECEPTORS FAMILY 1 PROFILE DOMAIN-CONTAINING PROTEIN"/>
    <property type="match status" value="1"/>
</dbReference>
<keyword evidence="1" id="KW-0472">Membrane</keyword>
<keyword evidence="1" id="KW-1133">Transmembrane helix</keyword>
<dbReference type="Gene3D" id="1.20.1070.10">
    <property type="entry name" value="Rhodopsin 7-helix transmembrane proteins"/>
    <property type="match status" value="1"/>
</dbReference>
<dbReference type="SUPFAM" id="SSF81321">
    <property type="entry name" value="Family A G protein-coupled receptor-like"/>
    <property type="match status" value="1"/>
</dbReference>
<dbReference type="WBParaSite" id="Csp11.Scaffold629.g9889.t2">
    <property type="protein sequence ID" value="Csp11.Scaffold629.g9889.t2"/>
    <property type="gene ID" value="Csp11.Scaffold629.g9889"/>
</dbReference>
<protein>
    <submittedName>
        <fullName evidence="3">G_PROTEIN_RECEP_F1_2 domain-containing protein</fullName>
    </submittedName>
</protein>
<sequence>METTTNFFDHATYLFPNSDESSRIRYYQIMLTLEKFARPSLQFQYYLSFFGVFLTLIHLVILTRKAMMMSSISSIMIGLGMCDLIAMIATILCSRMFFDEEGTDCCLNIPLNSIYTVYSQKRSSLYTDNDEVFGKTYMFLNGVVSKIIPCVLLPILTILLVLELQKAEAIRKSSNFSKRAGSEKTTGLVIFMAISFFILELPIGISWVFQVAYTDFGFLYLATYISHVCNSIFIFNATTHCVVCFLMSSQYRATVASLLRIKMERATSVNSTQLSRIGK</sequence>
<keyword evidence="1" id="KW-0812">Transmembrane</keyword>
<dbReference type="GO" id="GO:0008528">
    <property type="term" value="F:G protein-coupled peptide receptor activity"/>
    <property type="evidence" value="ECO:0007669"/>
    <property type="project" value="InterPro"/>
</dbReference>
<feature type="transmembrane region" description="Helical" evidence="1">
    <location>
        <begin position="143"/>
        <end position="164"/>
    </location>
</feature>
<feature type="transmembrane region" description="Helical" evidence="1">
    <location>
        <begin position="43"/>
        <end position="63"/>
    </location>
</feature>
<evidence type="ECO:0000313" key="3">
    <source>
        <dbReference type="WBParaSite" id="Csp11.Scaffold629.g9889.t2"/>
    </source>
</evidence>